<proteinExistence type="predicted"/>
<protein>
    <submittedName>
        <fullName evidence="1">Uncharacterized protein</fullName>
    </submittedName>
</protein>
<organism evidence="1 2">
    <name type="scientific">Dawidia cretensis</name>
    <dbReference type="NCBI Taxonomy" id="2782350"/>
    <lineage>
        <taxon>Bacteria</taxon>
        <taxon>Pseudomonadati</taxon>
        <taxon>Bacteroidota</taxon>
        <taxon>Cytophagia</taxon>
        <taxon>Cytophagales</taxon>
        <taxon>Chryseotaleaceae</taxon>
        <taxon>Dawidia</taxon>
    </lineage>
</organism>
<dbReference type="Proteomes" id="UP001319080">
    <property type="component" value="Unassembled WGS sequence"/>
</dbReference>
<reference evidence="1 2" key="1">
    <citation type="submission" date="2021-05" db="EMBL/GenBank/DDBJ databases">
        <title>A Polyphasic approach of four new species of the genus Ohtaekwangia: Ohtaekwangia histidinii sp. nov., Ohtaekwangia cretensis sp. nov., Ohtaekwangia indiensis sp. nov., Ohtaekwangia reichenbachii sp. nov. from diverse environment.</title>
        <authorList>
            <person name="Octaviana S."/>
        </authorList>
    </citation>
    <scope>NUCLEOTIDE SEQUENCE [LARGE SCALE GENOMIC DNA]</scope>
    <source>
        <strain evidence="1 2">PWU5</strain>
    </source>
</reference>
<dbReference type="AlphaFoldDB" id="A0AAP2E458"/>
<keyword evidence="2" id="KW-1185">Reference proteome</keyword>
<evidence type="ECO:0000313" key="1">
    <source>
        <dbReference type="EMBL" id="MBT1711317.1"/>
    </source>
</evidence>
<sequence length="302" mass="34186">MISSIALNKNLSLAGCDREHIYLSDVNVPAHVLIKNWKLETVKEVLIDLNGGVLVGKTTVKVDSPYFFVADSGKPMVYRGLVSDWKARPFLTSQMFFSDYLPLSGNRIVINTEAANRQDSVFRRMLGIIKIDSPHVNLNPRLLKGQLDEHYSTMGRLSYSKEQHKVIFTYLYRNEIVLMDTNLNLLERKYTIDTITKIKVKPIMVNDSTTTLASPPGVVNFQTTSAGGIHFVNSDLMGNEDREKFDRSSVIDFYSLEPFKYRGSFYIPDNGSKLDQFMVNGDRIVATFNGFLVTYSISPTKI</sequence>
<accession>A0AAP2E458</accession>
<comment type="caution">
    <text evidence="1">The sequence shown here is derived from an EMBL/GenBank/DDBJ whole genome shotgun (WGS) entry which is preliminary data.</text>
</comment>
<name>A0AAP2E458_9BACT</name>
<evidence type="ECO:0000313" key="2">
    <source>
        <dbReference type="Proteomes" id="UP001319080"/>
    </source>
</evidence>
<gene>
    <name evidence="1" type="ORF">KK062_23950</name>
</gene>
<dbReference type="EMBL" id="JAHESE010000031">
    <property type="protein sequence ID" value="MBT1711317.1"/>
    <property type="molecule type" value="Genomic_DNA"/>
</dbReference>